<organism evidence="4">
    <name type="scientific">Gongylonema pulchrum</name>
    <dbReference type="NCBI Taxonomy" id="637853"/>
    <lineage>
        <taxon>Eukaryota</taxon>
        <taxon>Metazoa</taxon>
        <taxon>Ecdysozoa</taxon>
        <taxon>Nematoda</taxon>
        <taxon>Chromadorea</taxon>
        <taxon>Rhabditida</taxon>
        <taxon>Spirurina</taxon>
        <taxon>Spiruromorpha</taxon>
        <taxon>Spiruroidea</taxon>
        <taxon>Gongylonematidae</taxon>
        <taxon>Gongylonema</taxon>
    </lineage>
</organism>
<evidence type="ECO:0000313" key="4">
    <source>
        <dbReference type="WBParaSite" id="GPUH_0001367901-mRNA-1"/>
    </source>
</evidence>
<keyword evidence="3" id="KW-1185">Reference proteome</keyword>
<dbReference type="Proteomes" id="UP000271098">
    <property type="component" value="Unassembled WGS sequence"/>
</dbReference>
<sequence>MLRSSRRSSLFGSQHSLSSRRSSVNLKDIERIQIAAAQKRRNVSPHLLIFVLCGAPVFLFVHIYAVDECNASFIQLVRTIWSKSDVLSRIFPSPLSSVSWKIIVFTVLLQLIFCLILPGDIVTVINSMG</sequence>
<gene>
    <name evidence="2" type="ORF">GPUH_LOCUS13664</name>
</gene>
<evidence type="ECO:0000313" key="2">
    <source>
        <dbReference type="EMBL" id="VDN22752.1"/>
    </source>
</evidence>
<reference evidence="2 3" key="2">
    <citation type="submission" date="2018-11" db="EMBL/GenBank/DDBJ databases">
        <authorList>
            <consortium name="Pathogen Informatics"/>
        </authorList>
    </citation>
    <scope>NUCLEOTIDE SEQUENCE [LARGE SCALE GENOMIC DNA]</scope>
</reference>
<evidence type="ECO:0000313" key="3">
    <source>
        <dbReference type="Proteomes" id="UP000271098"/>
    </source>
</evidence>
<feature type="transmembrane region" description="Helical" evidence="1">
    <location>
        <begin position="47"/>
        <end position="66"/>
    </location>
</feature>
<feature type="transmembrane region" description="Helical" evidence="1">
    <location>
        <begin position="102"/>
        <end position="125"/>
    </location>
</feature>
<name>A0A183DY73_9BILA</name>
<keyword evidence="1" id="KW-0812">Transmembrane</keyword>
<keyword evidence="1" id="KW-0472">Membrane</keyword>
<proteinExistence type="predicted"/>
<dbReference type="WBParaSite" id="GPUH_0001367901-mRNA-1">
    <property type="protein sequence ID" value="GPUH_0001367901-mRNA-1"/>
    <property type="gene ID" value="GPUH_0001367901"/>
</dbReference>
<accession>A0A183DY73</accession>
<keyword evidence="1" id="KW-1133">Transmembrane helix</keyword>
<protein>
    <submittedName>
        <fullName evidence="4">Pecanex-like protein</fullName>
    </submittedName>
</protein>
<dbReference type="AlphaFoldDB" id="A0A183DY73"/>
<evidence type="ECO:0000256" key="1">
    <source>
        <dbReference type="SAM" id="Phobius"/>
    </source>
</evidence>
<dbReference type="EMBL" id="UYRT01080438">
    <property type="protein sequence ID" value="VDN22752.1"/>
    <property type="molecule type" value="Genomic_DNA"/>
</dbReference>
<reference evidence="4" key="1">
    <citation type="submission" date="2016-06" db="UniProtKB">
        <authorList>
            <consortium name="WormBaseParasite"/>
        </authorList>
    </citation>
    <scope>IDENTIFICATION</scope>
</reference>